<evidence type="ECO:0000256" key="5">
    <source>
        <dbReference type="HAMAP-Rule" id="MF_01962"/>
    </source>
</evidence>
<dbReference type="KEGG" id="gom:D7316_01494"/>
<dbReference type="GO" id="GO:0000034">
    <property type="term" value="F:adenine deaminase activity"/>
    <property type="evidence" value="ECO:0007669"/>
    <property type="project" value="UniProtKB-UniRule"/>
</dbReference>
<dbReference type="EMBL" id="CP033972">
    <property type="protein sequence ID" value="AZG44902.1"/>
    <property type="molecule type" value="Genomic_DNA"/>
</dbReference>
<evidence type="ECO:0000256" key="4">
    <source>
        <dbReference type="ARBA" id="ARBA00023080"/>
    </source>
</evidence>
<dbReference type="GO" id="GO:0043103">
    <property type="term" value="P:hypoxanthine salvage"/>
    <property type="evidence" value="ECO:0007669"/>
    <property type="project" value="UniProtKB-UniRule"/>
</dbReference>
<dbReference type="RefSeq" id="WP_124707700.1">
    <property type="nucleotide sequence ID" value="NZ_CP033972.1"/>
</dbReference>
<feature type="binding site" evidence="5">
    <location>
        <position position="278"/>
    </location>
    <ligand>
        <name>Zn(2+)</name>
        <dbReference type="ChEBI" id="CHEBI:29105"/>
        <note>catalytic</note>
    </ligand>
</feature>
<keyword evidence="8" id="KW-1185">Reference proteome</keyword>
<feature type="binding site" evidence="5">
    <location>
        <position position="17"/>
    </location>
    <ligand>
        <name>Zn(2+)</name>
        <dbReference type="ChEBI" id="CHEBI:29105"/>
        <note>catalytic</note>
    </ligand>
</feature>
<dbReference type="NCBIfam" id="NF006850">
    <property type="entry name" value="PRK09358.1-6"/>
    <property type="match status" value="1"/>
</dbReference>
<dbReference type="Pfam" id="PF00962">
    <property type="entry name" value="A_deaminase"/>
    <property type="match status" value="1"/>
</dbReference>
<dbReference type="EC" id="3.5.4.2" evidence="5"/>
<proteinExistence type="inferred from homology"/>
<feature type="binding site" evidence="5">
    <location>
        <position position="197"/>
    </location>
    <ligand>
        <name>Zn(2+)</name>
        <dbReference type="ChEBI" id="CHEBI:29105"/>
        <note>catalytic</note>
    </ligand>
</feature>
<feature type="binding site" evidence="5">
    <location>
        <position position="19"/>
    </location>
    <ligand>
        <name>Zn(2+)</name>
        <dbReference type="ChEBI" id="CHEBI:29105"/>
        <note>catalytic</note>
    </ligand>
</feature>
<dbReference type="InterPro" id="IPR001365">
    <property type="entry name" value="A_deaminase_dom"/>
</dbReference>
<dbReference type="CDD" id="cd01320">
    <property type="entry name" value="ADA"/>
    <property type="match status" value="1"/>
</dbReference>
<sequence length="342" mass="36861">MPVPTSRLRELPKVELHVHIEGTLEPELVLELARDAGIALPYRDADTLRGRYVFADLQSFLDIYYENLGVLRRRHDFARLAYQYASRAHAGGVVHAEVFFDPQAHRSRGVAVADVVAGLVEGFDRAFGEFGFTTELIACFLRDRPVAEALETLDELTACRAAIVGVGLDSAEVGHPASLFTEVFARAADLGLRRVAHAGEEGGPDSVRAAIDHLGVERVDHGIRSVDDPDLVAELVARQMPLTVCPLSNVRLQAVADLAVHPLPDLIAAGVLVTINSDDPAYFGGYADDNFAVVADAFALDDPALAALADNSVTASFLPDARKAELRSRIAAWLAGGRDPVR</sequence>
<dbReference type="Proteomes" id="UP000271469">
    <property type="component" value="Chromosome"/>
</dbReference>
<keyword evidence="1 5" id="KW-0479">Metal-binding</keyword>
<protein>
    <recommendedName>
        <fullName evidence="5">Adenine deaminase</fullName>
        <shortName evidence="5">ADE</shortName>
        <ecNumber evidence="5">3.5.4.2</ecNumber>
    </recommendedName>
    <alternativeName>
        <fullName evidence="5">Adenine aminohydrolase</fullName>
        <shortName evidence="5">AAH</shortName>
    </alternativeName>
</protein>
<name>A0A3G8JK45_9ACTN</name>
<dbReference type="PANTHER" id="PTHR43114">
    <property type="entry name" value="ADENINE DEAMINASE"/>
    <property type="match status" value="1"/>
</dbReference>
<dbReference type="GO" id="GO:0005829">
    <property type="term" value="C:cytosol"/>
    <property type="evidence" value="ECO:0007669"/>
    <property type="project" value="TreeGrafter"/>
</dbReference>
<gene>
    <name evidence="7" type="ORF">D7316_01494</name>
</gene>
<dbReference type="GO" id="GO:0008270">
    <property type="term" value="F:zinc ion binding"/>
    <property type="evidence" value="ECO:0007669"/>
    <property type="project" value="UniProtKB-UniRule"/>
</dbReference>
<dbReference type="AlphaFoldDB" id="A0A3G8JK45"/>
<dbReference type="InterPro" id="IPR032466">
    <property type="entry name" value="Metal_Hydrolase"/>
</dbReference>
<evidence type="ECO:0000313" key="7">
    <source>
        <dbReference type="EMBL" id="AZG44902.1"/>
    </source>
</evidence>
<accession>A0A3G8JK45</accession>
<evidence type="ECO:0000313" key="8">
    <source>
        <dbReference type="Proteomes" id="UP000271469"/>
    </source>
</evidence>
<keyword evidence="3 5" id="KW-0862">Zinc</keyword>
<organism evidence="7 8">
    <name type="scientific">Gordonia insulae</name>
    <dbReference type="NCBI Taxonomy" id="2420509"/>
    <lineage>
        <taxon>Bacteria</taxon>
        <taxon>Bacillati</taxon>
        <taxon>Actinomycetota</taxon>
        <taxon>Actinomycetes</taxon>
        <taxon>Mycobacteriales</taxon>
        <taxon>Gordoniaceae</taxon>
        <taxon>Gordonia</taxon>
    </lineage>
</organism>
<dbReference type="GO" id="GO:0009117">
    <property type="term" value="P:nucleotide metabolic process"/>
    <property type="evidence" value="ECO:0007669"/>
    <property type="project" value="UniProtKB-KW"/>
</dbReference>
<feature type="site" description="Important for catalytic activity" evidence="5">
    <location>
        <position position="221"/>
    </location>
</feature>
<comment type="function">
    <text evidence="5">Catalyzes the hydrolytic deamination of adenine to hypoxanthine. Plays an important role in the purine salvage pathway and in nitrogen catabolism.</text>
</comment>
<dbReference type="Gene3D" id="3.20.20.140">
    <property type="entry name" value="Metal-dependent hydrolases"/>
    <property type="match status" value="1"/>
</dbReference>
<dbReference type="HAMAP" id="MF_01962">
    <property type="entry name" value="Adenine_deaminase"/>
    <property type="match status" value="1"/>
</dbReference>
<evidence type="ECO:0000256" key="3">
    <source>
        <dbReference type="ARBA" id="ARBA00022833"/>
    </source>
</evidence>
<dbReference type="OrthoDB" id="105475at2"/>
<dbReference type="InterPro" id="IPR006330">
    <property type="entry name" value="Ado/ade_deaminase"/>
</dbReference>
<comment type="catalytic activity">
    <reaction evidence="5">
        <text>adenine + H2O + H(+) = hypoxanthine + NH4(+)</text>
        <dbReference type="Rhea" id="RHEA:23688"/>
        <dbReference type="ChEBI" id="CHEBI:15377"/>
        <dbReference type="ChEBI" id="CHEBI:15378"/>
        <dbReference type="ChEBI" id="CHEBI:16708"/>
        <dbReference type="ChEBI" id="CHEBI:17368"/>
        <dbReference type="ChEBI" id="CHEBI:28938"/>
        <dbReference type="EC" id="3.5.4.2"/>
    </reaction>
</comment>
<feature type="binding site" evidence="5">
    <location>
        <position position="279"/>
    </location>
    <ligand>
        <name>substrate</name>
    </ligand>
</feature>
<dbReference type="PANTHER" id="PTHR43114:SF6">
    <property type="entry name" value="ADENINE DEAMINASE"/>
    <property type="match status" value="1"/>
</dbReference>
<evidence type="ECO:0000256" key="2">
    <source>
        <dbReference type="ARBA" id="ARBA00022801"/>
    </source>
</evidence>
<feature type="active site" description="Proton donor" evidence="5">
    <location>
        <position position="200"/>
    </location>
</feature>
<dbReference type="SUPFAM" id="SSF51556">
    <property type="entry name" value="Metallo-dependent hydrolases"/>
    <property type="match status" value="1"/>
</dbReference>
<dbReference type="InterPro" id="IPR028892">
    <property type="entry name" value="ADE"/>
</dbReference>
<dbReference type="GO" id="GO:0006146">
    <property type="term" value="P:adenine catabolic process"/>
    <property type="evidence" value="ECO:0007669"/>
    <property type="project" value="UniProtKB-UniRule"/>
</dbReference>
<keyword evidence="2 5" id="KW-0378">Hydrolase</keyword>
<evidence type="ECO:0000259" key="6">
    <source>
        <dbReference type="Pfam" id="PF00962"/>
    </source>
</evidence>
<comment type="similarity">
    <text evidence="5">Belongs to the metallo-dependent hydrolases superfamily. Adenosine and AMP deaminases family. Adenine deaminase type 2 subfamily.</text>
</comment>
<feature type="domain" description="Adenosine deaminase" evidence="6">
    <location>
        <begin position="12"/>
        <end position="333"/>
    </location>
</feature>
<dbReference type="NCBIfam" id="TIGR01430">
    <property type="entry name" value="aden_deam"/>
    <property type="match status" value="1"/>
</dbReference>
<keyword evidence="4 5" id="KW-0546">Nucleotide metabolism</keyword>
<reference evidence="7 8" key="1">
    <citation type="submission" date="2018-11" db="EMBL/GenBank/DDBJ databases">
        <title>Gordonia insulae sp. nov., isolated from an island soil.</title>
        <authorList>
            <person name="Kim Y.S."/>
            <person name="Kim S.B."/>
        </authorList>
    </citation>
    <scope>NUCLEOTIDE SEQUENCE [LARGE SCALE GENOMIC DNA]</scope>
    <source>
        <strain evidence="7 8">MMS17-SY073</strain>
    </source>
</reference>
<comment type="cofactor">
    <cofactor evidence="5">
        <name>Zn(2+)</name>
        <dbReference type="ChEBI" id="CHEBI:29105"/>
    </cofactor>
    <text evidence="5">Binds 1 zinc ion per subunit.</text>
</comment>
<evidence type="ECO:0000256" key="1">
    <source>
        <dbReference type="ARBA" id="ARBA00022723"/>
    </source>
</evidence>